<dbReference type="InterPro" id="IPR036250">
    <property type="entry name" value="AcylCo_DH-like_C"/>
</dbReference>
<proteinExistence type="inferred from homology"/>
<reference evidence="8 9" key="1">
    <citation type="submission" date="2017-01" db="EMBL/GenBank/DDBJ databases">
        <authorList>
            <person name="Mah S.A."/>
            <person name="Swanson W.J."/>
            <person name="Moy G.W."/>
            <person name="Vacquier V.D."/>
        </authorList>
    </citation>
    <scope>NUCLEOTIDE SEQUENCE [LARGE SCALE GENOMIC DNA]</scope>
    <source>
        <strain evidence="8 9">CPCC 203464</strain>
    </source>
</reference>
<protein>
    <submittedName>
        <fullName evidence="8">Acyl-CoA dehydrogenase</fullName>
    </submittedName>
</protein>
<evidence type="ECO:0000313" key="9">
    <source>
        <dbReference type="Proteomes" id="UP000186218"/>
    </source>
</evidence>
<organism evidence="8 9">
    <name type="scientific">Williamsia sterculiae</name>
    <dbReference type="NCBI Taxonomy" id="1344003"/>
    <lineage>
        <taxon>Bacteria</taxon>
        <taxon>Bacillati</taxon>
        <taxon>Actinomycetota</taxon>
        <taxon>Actinomycetes</taxon>
        <taxon>Mycobacteriales</taxon>
        <taxon>Nocardiaceae</taxon>
        <taxon>Williamsia</taxon>
    </lineage>
</organism>
<dbReference type="SUPFAM" id="SSF56645">
    <property type="entry name" value="Acyl-CoA dehydrogenase NM domain-like"/>
    <property type="match status" value="1"/>
</dbReference>
<comment type="similarity">
    <text evidence="2">Belongs to the acyl-CoA dehydrogenase family.</text>
</comment>
<dbReference type="Gene3D" id="1.20.140.10">
    <property type="entry name" value="Butyryl-CoA Dehydrogenase, subunit A, domain 3"/>
    <property type="match status" value="1"/>
</dbReference>
<dbReference type="AlphaFoldDB" id="A0A1N7CIH3"/>
<feature type="region of interest" description="Disordered" evidence="5">
    <location>
        <begin position="1"/>
        <end position="24"/>
    </location>
</feature>
<gene>
    <name evidence="8" type="ORF">SAMN05445060_0159</name>
</gene>
<accession>A0A1N7CIH3</accession>
<dbReference type="InterPro" id="IPR013786">
    <property type="entry name" value="AcylCoA_DH/ox_N"/>
</dbReference>
<dbReference type="SUPFAM" id="SSF47203">
    <property type="entry name" value="Acyl-CoA dehydrogenase C-terminal domain-like"/>
    <property type="match status" value="1"/>
</dbReference>
<name>A0A1N7CIH3_9NOCA</name>
<dbReference type="InterPro" id="IPR037069">
    <property type="entry name" value="AcylCoA_DH/ox_N_sf"/>
</dbReference>
<dbReference type="STRING" id="1344003.SAMN05445060_0159"/>
<dbReference type="PANTHER" id="PTHR43884">
    <property type="entry name" value="ACYL-COA DEHYDROGENASE"/>
    <property type="match status" value="1"/>
</dbReference>
<evidence type="ECO:0000256" key="2">
    <source>
        <dbReference type="ARBA" id="ARBA00009347"/>
    </source>
</evidence>
<dbReference type="PIRSF" id="PIRSF016578">
    <property type="entry name" value="HsaA"/>
    <property type="match status" value="1"/>
</dbReference>
<dbReference type="Gene3D" id="2.40.110.10">
    <property type="entry name" value="Butyryl-CoA Dehydrogenase, subunit A, domain 2"/>
    <property type="match status" value="1"/>
</dbReference>
<sequence>MPVHRGESVTTTSTHVPSSVNVPDPTATVAAAGSAADEVDREARFPREAVEAMRADGLLSCSLPAELGGRGTSITDLAAIARKLGAACSSSAMVYAMHHTQALSLRFHATQGPIAELTRTIAADESLLASATTEITTGGDVRNSSCAVVPDGDRITLDKNAPVISYGEYADYIFATARRNADSPSTDQVLVACPRDDTELRKTGTWDVLGFRGTCSPGFLLHTDTTAANVLPVDYATISAHTMLPASHTLWASVWLGIADAAMAKARAQVRSAARKNAGSGPPPQAVKFADLTVIHQRFASSVNQAIRRYEEFLASGEPDPTVGFTLAMNNLKLDASTTVVDVVVGALQLCGISGYREDHPASMGRLLRDSFGPQLMVSNDRIRANNSQLVLAYR</sequence>
<dbReference type="Proteomes" id="UP000186218">
    <property type="component" value="Unassembled WGS sequence"/>
</dbReference>
<evidence type="ECO:0000256" key="1">
    <source>
        <dbReference type="ARBA" id="ARBA00001974"/>
    </source>
</evidence>
<keyword evidence="4" id="KW-0274">FAD</keyword>
<dbReference type="GO" id="GO:0050660">
    <property type="term" value="F:flavin adenine dinucleotide binding"/>
    <property type="evidence" value="ECO:0007669"/>
    <property type="project" value="InterPro"/>
</dbReference>
<dbReference type="OrthoDB" id="2986495at2"/>
<dbReference type="Pfam" id="PF02771">
    <property type="entry name" value="Acyl-CoA_dh_N"/>
    <property type="match status" value="1"/>
</dbReference>
<dbReference type="Gene3D" id="1.10.540.10">
    <property type="entry name" value="Acyl-CoA dehydrogenase/oxidase, N-terminal domain"/>
    <property type="match status" value="1"/>
</dbReference>
<dbReference type="GO" id="GO:0003995">
    <property type="term" value="F:acyl-CoA dehydrogenase activity"/>
    <property type="evidence" value="ECO:0007669"/>
    <property type="project" value="TreeGrafter"/>
</dbReference>
<evidence type="ECO:0000256" key="5">
    <source>
        <dbReference type="SAM" id="MobiDB-lite"/>
    </source>
</evidence>
<dbReference type="InterPro" id="IPR046373">
    <property type="entry name" value="Acyl-CoA_Oxase/DH_mid-dom_sf"/>
</dbReference>
<dbReference type="InterPro" id="IPR009075">
    <property type="entry name" value="AcylCo_DH/oxidase_C"/>
</dbReference>
<feature type="domain" description="Acyl-CoA dehydrogenase/oxidase N-terminal" evidence="7">
    <location>
        <begin position="35"/>
        <end position="102"/>
    </location>
</feature>
<evidence type="ECO:0000313" key="8">
    <source>
        <dbReference type="EMBL" id="SIR63323.1"/>
    </source>
</evidence>
<dbReference type="InterPro" id="IPR009100">
    <property type="entry name" value="AcylCoA_DH/oxidase_NM_dom_sf"/>
</dbReference>
<comment type="cofactor">
    <cofactor evidence="1">
        <name>FAD</name>
        <dbReference type="ChEBI" id="CHEBI:57692"/>
    </cofactor>
</comment>
<feature type="domain" description="Acyl-CoA dehydrogenase/oxidase C-terminal" evidence="6">
    <location>
        <begin position="250"/>
        <end position="371"/>
    </location>
</feature>
<evidence type="ECO:0000256" key="3">
    <source>
        <dbReference type="ARBA" id="ARBA00022630"/>
    </source>
</evidence>
<evidence type="ECO:0000259" key="6">
    <source>
        <dbReference type="Pfam" id="PF00441"/>
    </source>
</evidence>
<keyword evidence="3" id="KW-0285">Flavoprotein</keyword>
<dbReference type="EMBL" id="FTNT01000001">
    <property type="protein sequence ID" value="SIR63323.1"/>
    <property type="molecule type" value="Genomic_DNA"/>
</dbReference>
<evidence type="ECO:0000259" key="7">
    <source>
        <dbReference type="Pfam" id="PF02771"/>
    </source>
</evidence>
<feature type="compositionally biased region" description="Low complexity" evidence="5">
    <location>
        <begin position="8"/>
        <end position="24"/>
    </location>
</feature>
<keyword evidence="9" id="KW-1185">Reference proteome</keyword>
<evidence type="ECO:0000256" key="4">
    <source>
        <dbReference type="ARBA" id="ARBA00022827"/>
    </source>
</evidence>
<dbReference type="Pfam" id="PF00441">
    <property type="entry name" value="Acyl-CoA_dh_1"/>
    <property type="match status" value="1"/>
</dbReference>
<dbReference type="PANTHER" id="PTHR43884:SF12">
    <property type="entry name" value="ISOVALERYL-COA DEHYDROGENASE, MITOCHONDRIAL-RELATED"/>
    <property type="match status" value="1"/>
</dbReference>